<feature type="binding site" evidence="7">
    <location>
        <position position="108"/>
    </location>
    <ligand>
        <name>Zn(2+)</name>
        <dbReference type="ChEBI" id="CHEBI:29105"/>
    </ligand>
</feature>
<dbReference type="SUPFAM" id="SSF46785">
    <property type="entry name" value="Winged helix' DNA-binding domain"/>
    <property type="match status" value="1"/>
</dbReference>
<dbReference type="GO" id="GO:0045892">
    <property type="term" value="P:negative regulation of DNA-templated transcription"/>
    <property type="evidence" value="ECO:0007669"/>
    <property type="project" value="TreeGrafter"/>
</dbReference>
<keyword evidence="4" id="KW-0805">Transcription regulation</keyword>
<evidence type="ECO:0000256" key="8">
    <source>
        <dbReference type="PIRSR" id="PIRSR602481-2"/>
    </source>
</evidence>
<sequence>MEEQARTAISATGARITATRVRVLSSLLAAGSALSHQELFEHIGSQGSVDRVTLYRVLEWLVETGLAHRIAGEDRIWRFSVAQPGEPDAQGHSHHSNEPHGHFQCDACRRMFCIDAPVGIEQNLSRLPEGFVGRDVELLIRGTCPACARQVRKPARVARRVSAA</sequence>
<feature type="binding site" evidence="8">
    <location>
        <position position="121"/>
    </location>
    <ligand>
        <name>Fe cation</name>
        <dbReference type="ChEBI" id="CHEBI:24875"/>
    </ligand>
</feature>
<dbReference type="GO" id="GO:1900376">
    <property type="term" value="P:regulation of secondary metabolite biosynthetic process"/>
    <property type="evidence" value="ECO:0007669"/>
    <property type="project" value="TreeGrafter"/>
</dbReference>
<comment type="cofactor">
    <cofactor evidence="7">
        <name>Zn(2+)</name>
        <dbReference type="ChEBI" id="CHEBI:29105"/>
    </cofactor>
    <text evidence="7">Binds 1 zinc ion per subunit.</text>
</comment>
<dbReference type="Gene3D" id="1.10.10.10">
    <property type="entry name" value="Winged helix-like DNA-binding domain superfamily/Winged helix DNA-binding domain"/>
    <property type="match status" value="1"/>
</dbReference>
<keyword evidence="7" id="KW-0479">Metal-binding</keyword>
<dbReference type="GO" id="GO:0003700">
    <property type="term" value="F:DNA-binding transcription factor activity"/>
    <property type="evidence" value="ECO:0007669"/>
    <property type="project" value="InterPro"/>
</dbReference>
<feature type="binding site" evidence="7">
    <location>
        <position position="147"/>
    </location>
    <ligand>
        <name>Zn(2+)</name>
        <dbReference type="ChEBI" id="CHEBI:29105"/>
    </ligand>
</feature>
<dbReference type="EMBL" id="CP043046">
    <property type="protein sequence ID" value="QEI04843.1"/>
    <property type="molecule type" value="Genomic_DNA"/>
</dbReference>
<comment type="similarity">
    <text evidence="1">Belongs to the Fur family.</text>
</comment>
<evidence type="ECO:0000313" key="9">
    <source>
        <dbReference type="EMBL" id="QEI04843.1"/>
    </source>
</evidence>
<keyword evidence="10" id="KW-1185">Reference proteome</keyword>
<reference evidence="9 10" key="1">
    <citation type="submission" date="2019-08" db="EMBL/GenBank/DDBJ databases">
        <title>Amphibian skin-associated Pigmentiphaga: genome sequence and occurrence across geography and hosts.</title>
        <authorList>
            <person name="Bletz M.C."/>
            <person name="Bunk B."/>
            <person name="Sproeer C."/>
            <person name="Biwer P."/>
            <person name="Reiter S."/>
            <person name="Rabemananjara F.C.E."/>
            <person name="Schulz S."/>
            <person name="Overmann J."/>
            <person name="Vences M."/>
        </authorList>
    </citation>
    <scope>NUCLEOTIDE SEQUENCE [LARGE SCALE GENOMIC DNA]</scope>
    <source>
        <strain evidence="9 10">Mada1488</strain>
    </source>
</reference>
<dbReference type="KEGG" id="pacr:FXN63_02540"/>
<protein>
    <submittedName>
        <fullName evidence="9">Transcriptional repressor</fullName>
    </submittedName>
</protein>
<keyword evidence="6" id="KW-0804">Transcription</keyword>
<dbReference type="InterPro" id="IPR043135">
    <property type="entry name" value="Fur_C"/>
</dbReference>
<evidence type="ECO:0000256" key="7">
    <source>
        <dbReference type="PIRSR" id="PIRSR602481-1"/>
    </source>
</evidence>
<keyword evidence="5" id="KW-0238">DNA-binding</keyword>
<dbReference type="Gene3D" id="3.30.1490.190">
    <property type="match status" value="1"/>
</dbReference>
<dbReference type="InterPro" id="IPR036388">
    <property type="entry name" value="WH-like_DNA-bd_sf"/>
</dbReference>
<accession>A0A5C0AU77</accession>
<comment type="cofactor">
    <cofactor evidence="8">
        <name>Mn(2+)</name>
        <dbReference type="ChEBI" id="CHEBI:29035"/>
    </cofactor>
    <cofactor evidence="8">
        <name>Fe(2+)</name>
        <dbReference type="ChEBI" id="CHEBI:29033"/>
    </cofactor>
    <text evidence="8">Binds 1 Mn(2+) or Fe(2+) ion per subunit.</text>
</comment>
<evidence type="ECO:0000313" key="10">
    <source>
        <dbReference type="Proteomes" id="UP000325161"/>
    </source>
</evidence>
<evidence type="ECO:0000256" key="5">
    <source>
        <dbReference type="ARBA" id="ARBA00023125"/>
    </source>
</evidence>
<dbReference type="GO" id="GO:0008270">
    <property type="term" value="F:zinc ion binding"/>
    <property type="evidence" value="ECO:0007669"/>
    <property type="project" value="TreeGrafter"/>
</dbReference>
<proteinExistence type="inferred from homology"/>
<dbReference type="GO" id="GO:0000976">
    <property type="term" value="F:transcription cis-regulatory region binding"/>
    <property type="evidence" value="ECO:0007669"/>
    <property type="project" value="TreeGrafter"/>
</dbReference>
<keyword evidence="2" id="KW-0678">Repressor</keyword>
<dbReference type="InterPro" id="IPR036390">
    <property type="entry name" value="WH_DNA-bd_sf"/>
</dbReference>
<dbReference type="PANTHER" id="PTHR33202:SF7">
    <property type="entry name" value="FERRIC UPTAKE REGULATION PROTEIN"/>
    <property type="match status" value="1"/>
</dbReference>
<evidence type="ECO:0000256" key="3">
    <source>
        <dbReference type="ARBA" id="ARBA00022833"/>
    </source>
</evidence>
<dbReference type="PANTHER" id="PTHR33202">
    <property type="entry name" value="ZINC UPTAKE REGULATION PROTEIN"/>
    <property type="match status" value="1"/>
</dbReference>
<dbReference type="Pfam" id="PF01475">
    <property type="entry name" value="FUR"/>
    <property type="match status" value="1"/>
</dbReference>
<dbReference type="OrthoDB" id="8659436at2"/>
<evidence type="ECO:0000256" key="1">
    <source>
        <dbReference type="ARBA" id="ARBA00007957"/>
    </source>
</evidence>
<evidence type="ECO:0000256" key="2">
    <source>
        <dbReference type="ARBA" id="ARBA00022491"/>
    </source>
</evidence>
<keyword evidence="3 7" id="KW-0862">Zinc</keyword>
<evidence type="ECO:0000256" key="6">
    <source>
        <dbReference type="ARBA" id="ARBA00023163"/>
    </source>
</evidence>
<dbReference type="Proteomes" id="UP000325161">
    <property type="component" value="Chromosome"/>
</dbReference>
<gene>
    <name evidence="9" type="ORF">FXN63_02540</name>
</gene>
<dbReference type="AlphaFoldDB" id="A0A5C0AU77"/>
<dbReference type="RefSeq" id="WP_148812547.1">
    <property type="nucleotide sequence ID" value="NZ_CP043046.1"/>
</dbReference>
<feature type="binding site" evidence="7">
    <location>
        <position position="105"/>
    </location>
    <ligand>
        <name>Zn(2+)</name>
        <dbReference type="ChEBI" id="CHEBI:29105"/>
    </ligand>
</feature>
<keyword evidence="8" id="KW-0408">Iron</keyword>
<name>A0A5C0AU77_9BURK</name>
<organism evidence="9 10">
    <name type="scientific">Pigmentiphaga aceris</name>
    <dbReference type="NCBI Taxonomy" id="1940612"/>
    <lineage>
        <taxon>Bacteria</taxon>
        <taxon>Pseudomonadati</taxon>
        <taxon>Pseudomonadota</taxon>
        <taxon>Betaproteobacteria</taxon>
        <taxon>Burkholderiales</taxon>
        <taxon>Alcaligenaceae</taxon>
        <taxon>Pigmentiphaga</taxon>
    </lineage>
</organism>
<evidence type="ECO:0000256" key="4">
    <source>
        <dbReference type="ARBA" id="ARBA00023015"/>
    </source>
</evidence>
<feature type="binding site" evidence="7">
    <location>
        <position position="144"/>
    </location>
    <ligand>
        <name>Zn(2+)</name>
        <dbReference type="ChEBI" id="CHEBI:29105"/>
    </ligand>
</feature>
<dbReference type="InterPro" id="IPR002481">
    <property type="entry name" value="FUR"/>
</dbReference>